<protein>
    <submittedName>
        <fullName evidence="3">Uncharacterized protein</fullName>
    </submittedName>
</protein>
<feature type="compositionally biased region" description="Polar residues" evidence="1">
    <location>
        <begin position="44"/>
        <end position="53"/>
    </location>
</feature>
<dbReference type="WBParaSite" id="L893_g20160.t1">
    <property type="protein sequence ID" value="L893_g20160.t1"/>
    <property type="gene ID" value="L893_g20160"/>
</dbReference>
<sequence>MGRRQRRFRASVNRSDNFWNYNSASECWRRRRRAAMRRGASPQRMHTFQQHAATSPKREGAPPGKSKIVPGYGSAAKAPRGANGFPHRLLLLARHGLSQPEAPGEEISAREIRI</sequence>
<evidence type="ECO:0000256" key="1">
    <source>
        <dbReference type="SAM" id="MobiDB-lite"/>
    </source>
</evidence>
<evidence type="ECO:0000313" key="2">
    <source>
        <dbReference type="Proteomes" id="UP000095287"/>
    </source>
</evidence>
<dbReference type="Proteomes" id="UP000095287">
    <property type="component" value="Unplaced"/>
</dbReference>
<keyword evidence="2" id="KW-1185">Reference proteome</keyword>
<accession>A0A1I7YW96</accession>
<proteinExistence type="predicted"/>
<name>A0A1I7YW96_9BILA</name>
<reference evidence="3" key="1">
    <citation type="submission" date="2016-11" db="UniProtKB">
        <authorList>
            <consortium name="WormBaseParasite"/>
        </authorList>
    </citation>
    <scope>IDENTIFICATION</scope>
</reference>
<evidence type="ECO:0000313" key="3">
    <source>
        <dbReference type="WBParaSite" id="L893_g20160.t1"/>
    </source>
</evidence>
<organism evidence="2 3">
    <name type="scientific">Steinernema glaseri</name>
    <dbReference type="NCBI Taxonomy" id="37863"/>
    <lineage>
        <taxon>Eukaryota</taxon>
        <taxon>Metazoa</taxon>
        <taxon>Ecdysozoa</taxon>
        <taxon>Nematoda</taxon>
        <taxon>Chromadorea</taxon>
        <taxon>Rhabditida</taxon>
        <taxon>Tylenchina</taxon>
        <taxon>Panagrolaimomorpha</taxon>
        <taxon>Strongyloidoidea</taxon>
        <taxon>Steinernematidae</taxon>
        <taxon>Steinernema</taxon>
    </lineage>
</organism>
<dbReference type="AlphaFoldDB" id="A0A1I7YW96"/>
<feature type="region of interest" description="Disordered" evidence="1">
    <location>
        <begin position="34"/>
        <end position="75"/>
    </location>
</feature>